<keyword evidence="4" id="KW-0158">Chromosome</keyword>
<evidence type="ECO:0000256" key="5">
    <source>
        <dbReference type="ARBA" id="ARBA00022618"/>
    </source>
</evidence>
<dbReference type="Pfam" id="PF03800">
    <property type="entry name" value="Nuf2"/>
    <property type="match status" value="1"/>
</dbReference>
<dbReference type="InterPro" id="IPR005549">
    <property type="entry name" value="Kinetochore_Nuf2_N"/>
</dbReference>
<dbReference type="OrthoDB" id="8194677at2759"/>
<dbReference type="Gene3D" id="1.10.418.60">
    <property type="entry name" value="Ncd80 complex, Nuf2 subunit"/>
    <property type="match status" value="1"/>
</dbReference>
<gene>
    <name evidence="14" type="ORF">AYI70_g3488</name>
</gene>
<dbReference type="PANTHER" id="PTHR21650:SF2">
    <property type="entry name" value="KINETOCHORE PROTEIN NUF2"/>
    <property type="match status" value="1"/>
</dbReference>
<keyword evidence="8 12" id="KW-0175">Coiled coil</keyword>
<dbReference type="PANTHER" id="PTHR21650">
    <property type="entry name" value="MEMBRALIN/KINETOCHORE PROTEIN NUF2"/>
    <property type="match status" value="1"/>
</dbReference>
<evidence type="ECO:0000313" key="15">
    <source>
        <dbReference type="Proteomes" id="UP000187283"/>
    </source>
</evidence>
<keyword evidence="7" id="KW-0995">Kinetochore</keyword>
<dbReference type="GO" id="GO:0031262">
    <property type="term" value="C:Ndc80 complex"/>
    <property type="evidence" value="ECO:0007669"/>
    <property type="project" value="InterPro"/>
</dbReference>
<evidence type="ECO:0000256" key="12">
    <source>
        <dbReference type="SAM" id="Coils"/>
    </source>
</evidence>
<reference evidence="14 15" key="1">
    <citation type="submission" date="2017-01" db="EMBL/GenBank/DDBJ databases">
        <authorList>
            <person name="Mah S.A."/>
            <person name="Swanson W.J."/>
            <person name="Moy G.W."/>
            <person name="Vacquier V.D."/>
        </authorList>
    </citation>
    <scope>NUCLEOTIDE SEQUENCE [LARGE SCALE GENOMIC DNA]</scope>
    <source>
        <strain evidence="14 15">GSMNP</strain>
    </source>
</reference>
<sequence length="428" mass="49509">MRQMGITINEEDIQRPNPICVKVWFEAFLEILKGIFIDSINDSLEEQMSEISQYPETHGEDALITCFYKQVRIMLQEIGVKDFSYADILRPEPQRTRRFLGEACNFAMFRDERIHVIEKYTGKEETLIQRNEQLNQQIQATRARINEIKQHQAEESKKIDVKRASNNSLKAQLVELKANTDLLKSQHETLKAKRTELEEINKSSTNRKALKEQELNGLKSRIVHSPEKLQQAIDELNVSISQVLANISEKSNYSNKLGTRLEIFDQISTELSKRYDQLSEILSIQARNKDNLKTYLQSKESNLAISRDINDMQTIKQQTSDKISYYQENINQLEQRKIEKNSSIATKIDHLIKVKAANEERFMQVKQSAANLSKMADDFDSQISEIKKNISNNVSDINGHYSLLIKTVMGYQQGILMIIAQYISQLQD</sequence>
<evidence type="ECO:0000256" key="6">
    <source>
        <dbReference type="ARBA" id="ARBA00022776"/>
    </source>
</evidence>
<keyword evidence="11" id="KW-0137">Centromere</keyword>
<keyword evidence="9" id="KW-0539">Nucleus</keyword>
<dbReference type="GO" id="GO:0051301">
    <property type="term" value="P:cell division"/>
    <property type="evidence" value="ECO:0007669"/>
    <property type="project" value="UniProtKB-KW"/>
</dbReference>
<dbReference type="EMBL" id="LSSN01001003">
    <property type="protein sequence ID" value="OMJ21454.1"/>
    <property type="molecule type" value="Genomic_DNA"/>
</dbReference>
<dbReference type="GO" id="GO:0005634">
    <property type="term" value="C:nucleus"/>
    <property type="evidence" value="ECO:0007669"/>
    <property type="project" value="UniProtKB-SubCell"/>
</dbReference>
<keyword evidence="10" id="KW-0131">Cell cycle</keyword>
<protein>
    <submittedName>
        <fullName evidence="14">Putative kinetochore protein nuf2</fullName>
    </submittedName>
</protein>
<evidence type="ECO:0000256" key="11">
    <source>
        <dbReference type="ARBA" id="ARBA00023328"/>
    </source>
</evidence>
<feature type="domain" description="Kinetochore protein Nuf2 N-terminal" evidence="13">
    <location>
        <begin position="1"/>
        <end position="122"/>
    </location>
</feature>
<name>A0A1R1Y3X1_9FUNG</name>
<keyword evidence="6" id="KW-0498">Mitosis</keyword>
<dbReference type="GO" id="GO:0007052">
    <property type="term" value="P:mitotic spindle organization"/>
    <property type="evidence" value="ECO:0007669"/>
    <property type="project" value="TreeGrafter"/>
</dbReference>
<organism evidence="14 15">
    <name type="scientific">Smittium culicis</name>
    <dbReference type="NCBI Taxonomy" id="133412"/>
    <lineage>
        <taxon>Eukaryota</taxon>
        <taxon>Fungi</taxon>
        <taxon>Fungi incertae sedis</taxon>
        <taxon>Zoopagomycota</taxon>
        <taxon>Kickxellomycotina</taxon>
        <taxon>Harpellomycetes</taxon>
        <taxon>Harpellales</taxon>
        <taxon>Legeriomycetaceae</taxon>
        <taxon>Smittium</taxon>
    </lineage>
</organism>
<keyword evidence="5" id="KW-0132">Cell division</keyword>
<evidence type="ECO:0000259" key="13">
    <source>
        <dbReference type="Pfam" id="PF03800"/>
    </source>
</evidence>
<keyword evidence="15" id="KW-1185">Reference proteome</keyword>
<comment type="subcellular location">
    <subcellularLocation>
        <location evidence="2">Chromosome</location>
        <location evidence="2">Centromere</location>
        <location evidence="2">Kinetochore</location>
    </subcellularLocation>
    <subcellularLocation>
        <location evidence="1">Nucleus</location>
    </subcellularLocation>
</comment>
<dbReference type="AlphaFoldDB" id="A0A1R1Y3X1"/>
<dbReference type="STRING" id="133412.A0A1R1Y3X1"/>
<feature type="coiled-coil region" evidence="12">
    <location>
        <begin position="117"/>
        <end position="207"/>
    </location>
</feature>
<comment type="similarity">
    <text evidence="3">Belongs to the NUF2 family.</text>
</comment>
<dbReference type="InterPro" id="IPR038275">
    <property type="entry name" value="Nuf2_N_sf"/>
</dbReference>
<evidence type="ECO:0000256" key="9">
    <source>
        <dbReference type="ARBA" id="ARBA00023242"/>
    </source>
</evidence>
<dbReference type="GO" id="GO:0051383">
    <property type="term" value="P:kinetochore organization"/>
    <property type="evidence" value="ECO:0007669"/>
    <property type="project" value="TreeGrafter"/>
</dbReference>
<dbReference type="GO" id="GO:0051315">
    <property type="term" value="P:attachment of mitotic spindle microtubules to kinetochore"/>
    <property type="evidence" value="ECO:0007669"/>
    <property type="project" value="TreeGrafter"/>
</dbReference>
<dbReference type="GO" id="GO:0045132">
    <property type="term" value="P:meiotic chromosome segregation"/>
    <property type="evidence" value="ECO:0007669"/>
    <property type="project" value="TreeGrafter"/>
</dbReference>
<evidence type="ECO:0000256" key="4">
    <source>
        <dbReference type="ARBA" id="ARBA00022454"/>
    </source>
</evidence>
<evidence type="ECO:0000256" key="3">
    <source>
        <dbReference type="ARBA" id="ARBA00005498"/>
    </source>
</evidence>
<evidence type="ECO:0000256" key="1">
    <source>
        <dbReference type="ARBA" id="ARBA00004123"/>
    </source>
</evidence>
<evidence type="ECO:0000256" key="10">
    <source>
        <dbReference type="ARBA" id="ARBA00023306"/>
    </source>
</evidence>
<evidence type="ECO:0000256" key="8">
    <source>
        <dbReference type="ARBA" id="ARBA00023054"/>
    </source>
</evidence>
<evidence type="ECO:0000256" key="7">
    <source>
        <dbReference type="ARBA" id="ARBA00022838"/>
    </source>
</evidence>
<dbReference type="GO" id="GO:0044877">
    <property type="term" value="F:protein-containing complex binding"/>
    <property type="evidence" value="ECO:0007669"/>
    <property type="project" value="TreeGrafter"/>
</dbReference>
<evidence type="ECO:0000256" key="2">
    <source>
        <dbReference type="ARBA" id="ARBA00004629"/>
    </source>
</evidence>
<proteinExistence type="inferred from homology"/>
<accession>A0A1R1Y3X1</accession>
<comment type="caution">
    <text evidence="14">The sequence shown here is derived from an EMBL/GenBank/DDBJ whole genome shotgun (WGS) entry which is preliminary data.</text>
</comment>
<dbReference type="Proteomes" id="UP000187283">
    <property type="component" value="Unassembled WGS sequence"/>
</dbReference>
<evidence type="ECO:0000313" key="14">
    <source>
        <dbReference type="EMBL" id="OMJ21454.1"/>
    </source>
</evidence>